<accession>B9L3Q6</accession>
<dbReference type="eggNOG" id="COG3526">
    <property type="taxonomic scope" value="Bacteria"/>
</dbReference>
<dbReference type="KEGG" id="tro:trd_A0420"/>
<dbReference type="RefSeq" id="WP_012642931.1">
    <property type="nucleotide sequence ID" value="NC_011961.1"/>
</dbReference>
<dbReference type="HOGENOM" id="CLU_068510_5_3_0"/>
<evidence type="ECO:0000256" key="1">
    <source>
        <dbReference type="ARBA" id="ARBA00023284"/>
    </source>
</evidence>
<dbReference type="Gene3D" id="3.40.30.10">
    <property type="entry name" value="Glutaredoxin"/>
    <property type="match status" value="1"/>
</dbReference>
<protein>
    <submittedName>
        <fullName evidence="2">SelT/SelW/selH</fullName>
    </submittedName>
</protein>
<name>B9L3Q6_THERP</name>
<dbReference type="EMBL" id="CP001276">
    <property type="protein sequence ID" value="ACM06944.1"/>
    <property type="molecule type" value="Genomic_DNA"/>
</dbReference>
<dbReference type="OrthoDB" id="9811366at2"/>
<geneLocation type="plasmid" evidence="3">
    <name>Tros</name>
</geneLocation>
<keyword evidence="3" id="KW-1185">Reference proteome</keyword>
<keyword evidence="2" id="KW-0614">Plasmid</keyword>
<dbReference type="Proteomes" id="UP000000447">
    <property type="component" value="Plasmid unnamed"/>
</dbReference>
<dbReference type="SUPFAM" id="SSF52833">
    <property type="entry name" value="Thioredoxin-like"/>
    <property type="match status" value="1"/>
</dbReference>
<organism evidence="2 3">
    <name type="scientific">Thermomicrobium roseum (strain ATCC 27502 / DSM 5159 / P-2)</name>
    <dbReference type="NCBI Taxonomy" id="309801"/>
    <lineage>
        <taxon>Bacteria</taxon>
        <taxon>Pseudomonadati</taxon>
        <taxon>Thermomicrobiota</taxon>
        <taxon>Thermomicrobia</taxon>
        <taxon>Thermomicrobiales</taxon>
        <taxon>Thermomicrobiaceae</taxon>
        <taxon>Thermomicrobium</taxon>
    </lineage>
</organism>
<dbReference type="InterPro" id="IPR036249">
    <property type="entry name" value="Thioredoxin-like_sf"/>
</dbReference>
<dbReference type="InterPro" id="IPR011893">
    <property type="entry name" value="Selenoprotein_Rdx-typ"/>
</dbReference>
<proteinExistence type="predicted"/>
<gene>
    <name evidence="2" type="ordered locus">trd_A0420</name>
</gene>
<evidence type="ECO:0000313" key="2">
    <source>
        <dbReference type="EMBL" id="ACM06944.1"/>
    </source>
</evidence>
<dbReference type="NCBIfam" id="TIGR02174">
    <property type="entry name" value="CXXU_selWTH"/>
    <property type="match status" value="1"/>
</dbReference>
<evidence type="ECO:0000313" key="3">
    <source>
        <dbReference type="Proteomes" id="UP000000447"/>
    </source>
</evidence>
<reference evidence="2 3" key="1">
    <citation type="journal article" date="2009" name="PLoS ONE">
        <title>Complete genome sequence of the aerobic CO-oxidizing thermophile Thermomicrobium roseum.</title>
        <authorList>
            <person name="Wu D."/>
            <person name="Raymond J."/>
            <person name="Wu M."/>
            <person name="Chatterji S."/>
            <person name="Ren Q."/>
            <person name="Graham J.E."/>
            <person name="Bryant D.A."/>
            <person name="Robb F."/>
            <person name="Colman A."/>
            <person name="Tallon L.J."/>
            <person name="Badger J.H."/>
            <person name="Madupu R."/>
            <person name="Ward N.L."/>
            <person name="Eisen J.A."/>
        </authorList>
    </citation>
    <scope>NUCLEOTIDE SEQUENCE [LARGE SCALE GENOMIC DNA]</scope>
    <source>
        <strain evidence="3">ATCC 27502 / DSM 5159 / P-2</strain>
        <plasmid evidence="2">unnamed</plasmid>
    </source>
</reference>
<sequence>MELLLDKYELQIGEIALVPSSGGRFEVTVDGELVFSKLAQKRFPEDEELIELVGARISAN</sequence>
<dbReference type="AlphaFoldDB" id="B9L3Q6"/>
<dbReference type="Pfam" id="PF10262">
    <property type="entry name" value="Rdx"/>
    <property type="match status" value="1"/>
</dbReference>
<keyword evidence="1" id="KW-0676">Redox-active center</keyword>